<dbReference type="Pfam" id="PF00205">
    <property type="entry name" value="TPP_enzyme_M"/>
    <property type="match status" value="1"/>
</dbReference>
<dbReference type="Proteomes" id="UP000078084">
    <property type="component" value="Unassembled WGS sequence"/>
</dbReference>
<dbReference type="SUPFAM" id="SSF52467">
    <property type="entry name" value="DHS-like NAD/FAD-binding domain"/>
    <property type="match status" value="1"/>
</dbReference>
<evidence type="ECO:0000313" key="9">
    <source>
        <dbReference type="Proteomes" id="UP000078084"/>
    </source>
</evidence>
<evidence type="ECO:0000313" key="7">
    <source>
        <dbReference type="EMBL" id="KKO70928.1"/>
    </source>
</evidence>
<dbReference type="GO" id="GO:0050660">
    <property type="term" value="F:flavin adenine dinucleotide binding"/>
    <property type="evidence" value="ECO:0007669"/>
    <property type="project" value="TreeGrafter"/>
</dbReference>
<dbReference type="InterPro" id="IPR011766">
    <property type="entry name" value="TPP_enzyme_TPP-bd"/>
</dbReference>
<evidence type="ECO:0000259" key="5">
    <source>
        <dbReference type="Pfam" id="PF02775"/>
    </source>
</evidence>
<evidence type="ECO:0000259" key="6">
    <source>
        <dbReference type="Pfam" id="PF02776"/>
    </source>
</evidence>
<sequence>MHSHSSPDSPRPTVRDAVFRLFREFGIDTVFGNPGSTELAMFRDFPEDFRYVLGLQESVVVGMADGYAQASGNAALVNLHSAVGVGHAMGNIFTAFRNQTPMVITVGQQARSMLPFDPFLGSTQPTLLPQPYVKWACEPARGEDVPWAMARAYRIAMQAPRGPVLVSVPADDWDLPSEWVPPRHVSPSRAPVEGDIDRLAQALDAARCVKIVVGAGVDRDRAVEKLVSLAERHQAQVYVAPMSARCSFPERHPLFAGFLPAIREQIVERLDGADLVLVLGAPAFSYHVEGNGPHVPEGAALWQVVDNPDVSAWTPLGNAIVSSLDLALDALLARSAPPARSVPAPFPSAPAVEPSLPLSTAYALQALDRVRPQGIAVVEEAPGARSLIQRYLPMSGANSFYTMASGGLGYSMPASVGVALAQRKAGRNDRVIALIGDGSSMYSIQALWTAAQLQLPISFIILNNRRYAALQDFAPVFAYPPGVKPEGTDLPDLDFVRLAQGQGLTQASRVETAEALEQALPGLLSAEGPNLLEIVVK</sequence>
<dbReference type="Gene3D" id="3.40.50.1220">
    <property type="entry name" value="TPP-binding domain"/>
    <property type="match status" value="1"/>
</dbReference>
<dbReference type="GeneID" id="99724865"/>
<dbReference type="PATRIC" id="fig|206506.3.peg.3007"/>
<dbReference type="PANTHER" id="PTHR18968:SF133">
    <property type="entry name" value="BENZOYLFORMATE DECARBOXYLASE"/>
    <property type="match status" value="1"/>
</dbReference>
<dbReference type="RefSeq" id="WP_068373751.1">
    <property type="nucleotide sequence ID" value="NZ_CBCSEB010000003.1"/>
</dbReference>
<dbReference type="OrthoDB" id="2254214at2"/>
<reference evidence="7 9" key="1">
    <citation type="submission" date="2015-04" db="EMBL/GenBank/DDBJ databases">
        <title>Genome sequence of Kerstersia gyiorum CG1.</title>
        <authorList>
            <person name="Greninger A.L."/>
            <person name="Kozyreva V."/>
            <person name="Chaturvedi V."/>
        </authorList>
    </citation>
    <scope>NUCLEOTIDE SEQUENCE [LARGE SCALE GENOMIC DNA]</scope>
    <source>
        <strain evidence="7 9">CG1</strain>
    </source>
</reference>
<dbReference type="STRING" id="206506.AAV32_14115"/>
<evidence type="ECO:0000256" key="1">
    <source>
        <dbReference type="ARBA" id="ARBA00007812"/>
    </source>
</evidence>
<dbReference type="AlphaFoldDB" id="A0A171KPW1"/>
<dbReference type="GO" id="GO:0030976">
    <property type="term" value="F:thiamine pyrophosphate binding"/>
    <property type="evidence" value="ECO:0007669"/>
    <property type="project" value="InterPro"/>
</dbReference>
<organism evidence="7 9">
    <name type="scientific">Kerstersia gyiorum</name>
    <dbReference type="NCBI Taxonomy" id="206506"/>
    <lineage>
        <taxon>Bacteria</taxon>
        <taxon>Pseudomonadati</taxon>
        <taxon>Pseudomonadota</taxon>
        <taxon>Betaproteobacteria</taxon>
        <taxon>Burkholderiales</taxon>
        <taxon>Alcaligenaceae</taxon>
        <taxon>Kerstersia</taxon>
    </lineage>
</organism>
<protein>
    <submittedName>
        <fullName evidence="7">Benzoylformate decarboxylase</fullName>
        <ecNumber evidence="7">4.1.1.7</ecNumber>
    </submittedName>
</protein>
<dbReference type="CDD" id="cd07035">
    <property type="entry name" value="TPP_PYR_POX_like"/>
    <property type="match status" value="1"/>
</dbReference>
<dbReference type="Proteomes" id="UP000292039">
    <property type="component" value="Unassembled WGS sequence"/>
</dbReference>
<dbReference type="InterPro" id="IPR045229">
    <property type="entry name" value="TPP_enz"/>
</dbReference>
<keyword evidence="2 3" id="KW-0786">Thiamine pyrophosphate</keyword>
<keyword evidence="7" id="KW-0456">Lyase</keyword>
<dbReference type="InterPro" id="IPR012001">
    <property type="entry name" value="Thiamin_PyroP_enz_TPP-bd_dom"/>
</dbReference>
<dbReference type="InterPro" id="IPR012000">
    <property type="entry name" value="Thiamin_PyroP_enz_cen_dom"/>
</dbReference>
<evidence type="ECO:0000256" key="3">
    <source>
        <dbReference type="RuleBase" id="RU362132"/>
    </source>
</evidence>
<evidence type="ECO:0000259" key="4">
    <source>
        <dbReference type="Pfam" id="PF00205"/>
    </source>
</evidence>
<name>A0A171KPW1_9BURK</name>
<comment type="similarity">
    <text evidence="1 3">Belongs to the TPP enzyme family.</text>
</comment>
<feature type="domain" description="Thiamine pyrophosphate enzyme TPP-binding" evidence="5">
    <location>
        <begin position="388"/>
        <end position="534"/>
    </location>
</feature>
<accession>A0A171KPW1</accession>
<dbReference type="NCBIfam" id="NF005485">
    <property type="entry name" value="PRK07092.1"/>
    <property type="match status" value="1"/>
</dbReference>
<dbReference type="Pfam" id="PF02776">
    <property type="entry name" value="TPP_enzyme_N"/>
    <property type="match status" value="1"/>
</dbReference>
<evidence type="ECO:0000313" key="10">
    <source>
        <dbReference type="Proteomes" id="UP000292039"/>
    </source>
</evidence>
<dbReference type="PANTHER" id="PTHR18968">
    <property type="entry name" value="THIAMINE PYROPHOSPHATE ENZYMES"/>
    <property type="match status" value="1"/>
</dbReference>
<dbReference type="CDD" id="cd02002">
    <property type="entry name" value="TPP_BFDC"/>
    <property type="match status" value="1"/>
</dbReference>
<feature type="domain" description="Thiamine pyrophosphate enzyme N-terminal TPP-binding" evidence="6">
    <location>
        <begin position="13"/>
        <end position="115"/>
    </location>
</feature>
<evidence type="ECO:0000256" key="2">
    <source>
        <dbReference type="ARBA" id="ARBA00023052"/>
    </source>
</evidence>
<dbReference type="GO" id="GO:0019752">
    <property type="term" value="P:carboxylic acid metabolic process"/>
    <property type="evidence" value="ECO:0007669"/>
    <property type="project" value="UniProtKB-ARBA"/>
</dbReference>
<dbReference type="GO" id="GO:0000287">
    <property type="term" value="F:magnesium ion binding"/>
    <property type="evidence" value="ECO:0007669"/>
    <property type="project" value="InterPro"/>
</dbReference>
<dbReference type="GO" id="GO:0050695">
    <property type="term" value="F:benzoylformate decarboxylase activity"/>
    <property type="evidence" value="ECO:0007669"/>
    <property type="project" value="UniProtKB-EC"/>
</dbReference>
<reference evidence="8 10" key="2">
    <citation type="submission" date="2019-02" db="EMBL/GenBank/DDBJ databases">
        <title>Genomic Encyclopedia of Type Strains, Phase IV (KMG-IV): sequencing the most valuable type-strain genomes for metagenomic binning, comparative biology and taxonomic classification.</title>
        <authorList>
            <person name="Goeker M."/>
        </authorList>
    </citation>
    <scope>NUCLEOTIDE SEQUENCE [LARGE SCALE GENOMIC DNA]</scope>
    <source>
        <strain evidence="8 10">DSM 16618</strain>
    </source>
</reference>
<evidence type="ECO:0000313" key="8">
    <source>
        <dbReference type="EMBL" id="RZS73018.1"/>
    </source>
</evidence>
<dbReference type="InterPro" id="IPR029035">
    <property type="entry name" value="DHS-like_NAD/FAD-binding_dom"/>
</dbReference>
<gene>
    <name evidence="7" type="ORF">AAV32_14115</name>
    <name evidence="8" type="ORF">EV679_0202</name>
</gene>
<dbReference type="EC" id="4.1.1.7" evidence="7"/>
<dbReference type="EMBL" id="LBNE01000011">
    <property type="protein sequence ID" value="KKO70928.1"/>
    <property type="molecule type" value="Genomic_DNA"/>
</dbReference>
<dbReference type="SUPFAM" id="SSF52518">
    <property type="entry name" value="Thiamin diphosphate-binding fold (THDP-binding)"/>
    <property type="match status" value="2"/>
</dbReference>
<dbReference type="Gene3D" id="3.40.50.970">
    <property type="match status" value="2"/>
</dbReference>
<keyword evidence="9" id="KW-1185">Reference proteome</keyword>
<proteinExistence type="inferred from homology"/>
<dbReference type="Pfam" id="PF02775">
    <property type="entry name" value="TPP_enzyme_C"/>
    <property type="match status" value="1"/>
</dbReference>
<dbReference type="GO" id="GO:0003984">
    <property type="term" value="F:acetolactate synthase activity"/>
    <property type="evidence" value="ECO:0007669"/>
    <property type="project" value="TreeGrafter"/>
</dbReference>
<comment type="caution">
    <text evidence="7">The sequence shown here is derived from an EMBL/GenBank/DDBJ whole genome shotgun (WGS) entry which is preliminary data.</text>
</comment>
<dbReference type="EMBL" id="SGWZ01000001">
    <property type="protein sequence ID" value="RZS73018.1"/>
    <property type="molecule type" value="Genomic_DNA"/>
</dbReference>
<dbReference type="InterPro" id="IPR029061">
    <property type="entry name" value="THDP-binding"/>
</dbReference>
<feature type="domain" description="Thiamine pyrophosphate enzyme central" evidence="4">
    <location>
        <begin position="196"/>
        <end position="304"/>
    </location>
</feature>